<dbReference type="InterPro" id="IPR050312">
    <property type="entry name" value="IolE/XylAMocC-like"/>
</dbReference>
<feature type="region of interest" description="Disordered" evidence="1">
    <location>
        <begin position="136"/>
        <end position="160"/>
    </location>
</feature>
<organism evidence="3 4">
    <name type="scientific">Monoraphidium neglectum</name>
    <dbReference type="NCBI Taxonomy" id="145388"/>
    <lineage>
        <taxon>Eukaryota</taxon>
        <taxon>Viridiplantae</taxon>
        <taxon>Chlorophyta</taxon>
        <taxon>core chlorophytes</taxon>
        <taxon>Chlorophyceae</taxon>
        <taxon>CS clade</taxon>
        <taxon>Sphaeropleales</taxon>
        <taxon>Selenastraceae</taxon>
        <taxon>Monoraphidium</taxon>
    </lineage>
</organism>
<dbReference type="PANTHER" id="PTHR12110:SF52">
    <property type="entry name" value="XYLOSE ISOMERASE"/>
    <property type="match status" value="1"/>
</dbReference>
<dbReference type="InterPro" id="IPR036237">
    <property type="entry name" value="Xyl_isomerase-like_sf"/>
</dbReference>
<dbReference type="RefSeq" id="XP_013893117.1">
    <property type="nucleotide sequence ID" value="XM_014037663.1"/>
</dbReference>
<dbReference type="Pfam" id="PF01261">
    <property type="entry name" value="AP_endonuc_2"/>
    <property type="match status" value="1"/>
</dbReference>
<dbReference type="EMBL" id="KK104318">
    <property type="protein sequence ID" value="KIY94097.1"/>
    <property type="molecule type" value="Genomic_DNA"/>
</dbReference>
<dbReference type="InterPro" id="IPR013022">
    <property type="entry name" value="Xyl_isomerase-like_TIM-brl"/>
</dbReference>
<dbReference type="OrthoDB" id="415590at2759"/>
<sequence>MAARRDLADSAAAHGGGAGLGSRGGGGDGVLGWVARQGLVEGLGLVYFNYPQHLEGMDPDEVKRALSTAGLAAGGVALRFPGRFRAGALTNPDAALRAEALALALGACGWARDLGASEVVVWSAFDGYDYHMQGRGERQRAAPGGASGTPLIARPPAGPQRSAAQQCRRLAALADAGATWRDLMHARSSADYDLAWRRLAEGLSALADGCGPRVNVSLEWKPTDPSSRFSFVPSTAAALLLAREVNRPSFGLTLDTGHMLMAGENPAHSAAMVAAAGKLFGMHLNDGHSRVGAEDGLIFGSVHPAAALELVYWLRRVGYGGAVYFDTFPVNEDPVREAELNIRRFKQLWARAAQLDEAGIAAALLRHDSLGAMGLIDQEGVTGAAGPLQALAAASSGGPRALNRGVQSNTAEATVSRDEL</sequence>
<dbReference type="GO" id="GO:0009045">
    <property type="term" value="F:xylose isomerase activity"/>
    <property type="evidence" value="ECO:0007669"/>
    <property type="project" value="UniProtKB-EC"/>
</dbReference>
<dbReference type="GeneID" id="25731371"/>
<dbReference type="EC" id="5.3.1.5" evidence="3"/>
<dbReference type="AlphaFoldDB" id="A0A0D2J283"/>
<evidence type="ECO:0000256" key="1">
    <source>
        <dbReference type="SAM" id="MobiDB-lite"/>
    </source>
</evidence>
<dbReference type="PANTHER" id="PTHR12110">
    <property type="entry name" value="HYDROXYPYRUVATE ISOMERASE"/>
    <property type="match status" value="1"/>
</dbReference>
<proteinExistence type="predicted"/>
<protein>
    <submittedName>
        <fullName evidence="3">Xylose isomerase</fullName>
        <ecNumber evidence="3">5.3.1.5</ecNumber>
    </submittedName>
</protein>
<reference evidence="3 4" key="1">
    <citation type="journal article" date="2013" name="BMC Genomics">
        <title>Reconstruction of the lipid metabolism for the microalga Monoraphidium neglectum from its genome sequence reveals characteristics suitable for biofuel production.</title>
        <authorList>
            <person name="Bogen C."/>
            <person name="Al-Dilaimi A."/>
            <person name="Albersmeier A."/>
            <person name="Wichmann J."/>
            <person name="Grundmann M."/>
            <person name="Rupp O."/>
            <person name="Lauersen K.J."/>
            <person name="Blifernez-Klassen O."/>
            <person name="Kalinowski J."/>
            <person name="Goesmann A."/>
            <person name="Mussgnug J.H."/>
            <person name="Kruse O."/>
        </authorList>
    </citation>
    <scope>NUCLEOTIDE SEQUENCE [LARGE SCALE GENOMIC DNA]</scope>
    <source>
        <strain evidence="3 4">SAG 48.87</strain>
    </source>
</reference>
<keyword evidence="4" id="KW-1185">Reference proteome</keyword>
<evidence type="ECO:0000313" key="4">
    <source>
        <dbReference type="Proteomes" id="UP000054498"/>
    </source>
</evidence>
<name>A0A0D2J283_9CHLO</name>
<dbReference type="SUPFAM" id="SSF51658">
    <property type="entry name" value="Xylose isomerase-like"/>
    <property type="match status" value="1"/>
</dbReference>
<dbReference type="KEGG" id="mng:MNEG_13866"/>
<dbReference type="STRING" id="145388.A0A0D2J283"/>
<evidence type="ECO:0000259" key="2">
    <source>
        <dbReference type="Pfam" id="PF01261"/>
    </source>
</evidence>
<dbReference type="Proteomes" id="UP000054498">
    <property type="component" value="Unassembled WGS sequence"/>
</dbReference>
<evidence type="ECO:0000313" key="3">
    <source>
        <dbReference type="EMBL" id="KIY94097.1"/>
    </source>
</evidence>
<feature type="region of interest" description="Disordered" evidence="1">
    <location>
        <begin position="397"/>
        <end position="420"/>
    </location>
</feature>
<feature type="domain" description="Xylose isomerase-like TIM barrel" evidence="2">
    <location>
        <begin position="151"/>
        <end position="338"/>
    </location>
</feature>
<dbReference type="Gene3D" id="3.20.20.150">
    <property type="entry name" value="Divalent-metal-dependent TIM barrel enzymes"/>
    <property type="match status" value="1"/>
</dbReference>
<gene>
    <name evidence="3" type="ORF">MNEG_13866</name>
</gene>
<accession>A0A0D2J283</accession>
<keyword evidence="3" id="KW-0413">Isomerase</keyword>